<feature type="non-terminal residue" evidence="2">
    <location>
        <position position="1"/>
    </location>
</feature>
<evidence type="ECO:0000313" key="3">
    <source>
        <dbReference type="Proteomes" id="UP000807159"/>
    </source>
</evidence>
<accession>A0A8T2YWC2</accession>
<protein>
    <submittedName>
        <fullName evidence="2">Uncharacterized protein</fullName>
    </submittedName>
</protein>
<sequence length="73" mass="8422">LPMSFYQPNTPRLSPSFSRESGSNRLLDNTLKHGTHARTDFLTRFAENPTEIRFFLRLIDGLKVEKTELGQVK</sequence>
<dbReference type="Proteomes" id="UP000807159">
    <property type="component" value="Chromosome 5"/>
</dbReference>
<proteinExistence type="predicted"/>
<keyword evidence="3" id="KW-1185">Reference proteome</keyword>
<name>A0A8T2YWC2_POPDE</name>
<dbReference type="EMBL" id="JACEGQ020000005">
    <property type="protein sequence ID" value="KAH8509332.1"/>
    <property type="molecule type" value="Genomic_DNA"/>
</dbReference>
<organism evidence="2 3">
    <name type="scientific">Populus deltoides</name>
    <name type="common">Eastern poplar</name>
    <name type="synonym">Eastern cottonwood</name>
    <dbReference type="NCBI Taxonomy" id="3696"/>
    <lineage>
        <taxon>Eukaryota</taxon>
        <taxon>Viridiplantae</taxon>
        <taxon>Streptophyta</taxon>
        <taxon>Embryophyta</taxon>
        <taxon>Tracheophyta</taxon>
        <taxon>Spermatophyta</taxon>
        <taxon>Magnoliopsida</taxon>
        <taxon>eudicotyledons</taxon>
        <taxon>Gunneridae</taxon>
        <taxon>Pentapetalae</taxon>
        <taxon>rosids</taxon>
        <taxon>fabids</taxon>
        <taxon>Malpighiales</taxon>
        <taxon>Salicaceae</taxon>
        <taxon>Saliceae</taxon>
        <taxon>Populus</taxon>
    </lineage>
</organism>
<reference evidence="2" key="1">
    <citation type="journal article" date="2021" name="J. Hered.">
        <title>Genome Assembly of Salicaceae Populus deltoides (Eastern Cottonwood) I-69 Based on Nanopore Sequencing and Hi-C Technologies.</title>
        <authorList>
            <person name="Bai S."/>
            <person name="Wu H."/>
            <person name="Zhang J."/>
            <person name="Pan Z."/>
            <person name="Zhao W."/>
            <person name="Li Z."/>
            <person name="Tong C."/>
        </authorList>
    </citation>
    <scope>NUCLEOTIDE SEQUENCE</scope>
    <source>
        <tissue evidence="2">Leaf</tissue>
    </source>
</reference>
<evidence type="ECO:0000256" key="1">
    <source>
        <dbReference type="SAM" id="MobiDB-lite"/>
    </source>
</evidence>
<evidence type="ECO:0000313" key="2">
    <source>
        <dbReference type="EMBL" id="KAH8509332.1"/>
    </source>
</evidence>
<feature type="region of interest" description="Disordered" evidence="1">
    <location>
        <begin position="1"/>
        <end position="23"/>
    </location>
</feature>
<comment type="caution">
    <text evidence="2">The sequence shown here is derived from an EMBL/GenBank/DDBJ whole genome shotgun (WGS) entry which is preliminary data.</text>
</comment>
<gene>
    <name evidence="2" type="ORF">H0E87_011188</name>
</gene>
<dbReference type="AlphaFoldDB" id="A0A8T2YWC2"/>